<dbReference type="Proteomes" id="UP001163603">
    <property type="component" value="Chromosome 13"/>
</dbReference>
<accession>A0ACC0XAL5</accession>
<organism evidence="1 2">
    <name type="scientific">Pistacia integerrima</name>
    <dbReference type="NCBI Taxonomy" id="434235"/>
    <lineage>
        <taxon>Eukaryota</taxon>
        <taxon>Viridiplantae</taxon>
        <taxon>Streptophyta</taxon>
        <taxon>Embryophyta</taxon>
        <taxon>Tracheophyta</taxon>
        <taxon>Spermatophyta</taxon>
        <taxon>Magnoliopsida</taxon>
        <taxon>eudicotyledons</taxon>
        <taxon>Gunneridae</taxon>
        <taxon>Pentapetalae</taxon>
        <taxon>rosids</taxon>
        <taxon>malvids</taxon>
        <taxon>Sapindales</taxon>
        <taxon>Anacardiaceae</taxon>
        <taxon>Pistacia</taxon>
    </lineage>
</organism>
<comment type="caution">
    <text evidence="1">The sequence shown here is derived from an EMBL/GenBank/DDBJ whole genome shotgun (WGS) entry which is preliminary data.</text>
</comment>
<protein>
    <submittedName>
        <fullName evidence="1">Uncharacterized protein</fullName>
    </submittedName>
</protein>
<proteinExistence type="predicted"/>
<sequence>MVEPAGNISSVLSVVLQVGKWLAAPIGRQFMHLYNYNTNFKNLETEVDKLKNTRDEVQVKVDAAEINREEIKQTVKDWQTKVNNTITAAERLIQEKEENRRCFKGLHPNCINRYKHSKKAFKLKRDDIGPLLQQEERFDEVSYSSIQQSNYEKNFVKLRDDVLKLKNARRKVQRKVEEAEINGEEIEEDVKKWLEDVDSIIVKAQELIENQSLIGTDWRTRYQNSKAASELVVEDIGPLLQQEERFVKVSYSTIQQSDYKKNFVKLGDDVLKLKNARRRVQREVEEAKNNVEEIEEDVKKWLEDVDYIIVKAEELIENQSSIGTDCKTRCQNSKAASELMVDNIGPLLQQEERFDKVSHPTIHKEIWLRSNEDYLAFESRNSTLKNVWDALQDEKIYMMGVYGMGGLGKTTLAQEIGRKAEKDKLFDQIVFVEITETPDIRKIQTTIANKLGLKFEDEREGESDRANKLYSRMEKNNILLIVDNIWEELDLKMVGIPFEADRGRNKILMTTRNVDVLEKMGSTNNLGMGILNEEEAWRLFKNMAGNCYNSF</sequence>
<reference evidence="2" key="1">
    <citation type="journal article" date="2023" name="G3 (Bethesda)">
        <title>Genome assembly and association tests identify interacting loci associated with vigor, precocity, and sex in interspecific pistachio rootstocks.</title>
        <authorList>
            <person name="Palmer W."/>
            <person name="Jacygrad E."/>
            <person name="Sagayaradj S."/>
            <person name="Cavanaugh K."/>
            <person name="Han R."/>
            <person name="Bertier L."/>
            <person name="Beede B."/>
            <person name="Kafkas S."/>
            <person name="Golino D."/>
            <person name="Preece J."/>
            <person name="Michelmore R."/>
        </authorList>
    </citation>
    <scope>NUCLEOTIDE SEQUENCE [LARGE SCALE GENOMIC DNA]</scope>
</reference>
<keyword evidence="2" id="KW-1185">Reference proteome</keyword>
<name>A0ACC0XAL5_9ROSI</name>
<gene>
    <name evidence="1" type="ORF">Pint_21683</name>
</gene>
<evidence type="ECO:0000313" key="2">
    <source>
        <dbReference type="Proteomes" id="UP001163603"/>
    </source>
</evidence>
<dbReference type="EMBL" id="CM047748">
    <property type="protein sequence ID" value="KAJ0014319.1"/>
    <property type="molecule type" value="Genomic_DNA"/>
</dbReference>
<evidence type="ECO:0000313" key="1">
    <source>
        <dbReference type="EMBL" id="KAJ0014319.1"/>
    </source>
</evidence>